<evidence type="ECO:0000313" key="2">
    <source>
        <dbReference type="EMBL" id="CAL1588622.1"/>
    </source>
</evidence>
<sequence>MEEWLGHTNGELWQSPNLFYFEEYPSPLEVLSELPSNPLQGPPLPPKGNREAQREKTQADVGLPLQREDSAQSEDWTTKSHDRWLMERLQALQQHPVPYSHESQDTYVTLSHNNNSEDGQDGVPVENVPLEVLFTSRKQSESHSDLGSGSGQLSSLSSFEYSNQDWAHKPPGYTYMAVADSGVSMDYSPMNRLEDMGRVPVFTHEYKNDMVLRKAFLTRQHSVHDNF</sequence>
<organism evidence="2 3">
    <name type="scientific">Knipowitschia caucasica</name>
    <name type="common">Caucasian dwarf goby</name>
    <name type="synonym">Pomatoschistus caucasicus</name>
    <dbReference type="NCBI Taxonomy" id="637954"/>
    <lineage>
        <taxon>Eukaryota</taxon>
        <taxon>Metazoa</taxon>
        <taxon>Chordata</taxon>
        <taxon>Craniata</taxon>
        <taxon>Vertebrata</taxon>
        <taxon>Euteleostomi</taxon>
        <taxon>Actinopterygii</taxon>
        <taxon>Neopterygii</taxon>
        <taxon>Teleostei</taxon>
        <taxon>Neoteleostei</taxon>
        <taxon>Acanthomorphata</taxon>
        <taxon>Gobiaria</taxon>
        <taxon>Gobiiformes</taxon>
        <taxon>Gobioidei</taxon>
        <taxon>Gobiidae</taxon>
        <taxon>Gobiinae</taxon>
        <taxon>Knipowitschia</taxon>
    </lineage>
</organism>
<gene>
    <name evidence="2" type="ORF">KC01_LOCUS18387</name>
</gene>
<feature type="region of interest" description="Disordered" evidence="1">
    <location>
        <begin position="31"/>
        <end position="78"/>
    </location>
</feature>
<protein>
    <submittedName>
        <fullName evidence="2">Uncharacterized protein</fullName>
    </submittedName>
</protein>
<dbReference type="Proteomes" id="UP001497482">
    <property type="component" value="Chromosome 18"/>
</dbReference>
<dbReference type="EMBL" id="OZ035840">
    <property type="protein sequence ID" value="CAL1588622.1"/>
    <property type="molecule type" value="Genomic_DNA"/>
</dbReference>
<evidence type="ECO:0000313" key="3">
    <source>
        <dbReference type="Proteomes" id="UP001497482"/>
    </source>
</evidence>
<reference evidence="2 3" key="1">
    <citation type="submission" date="2024-04" db="EMBL/GenBank/DDBJ databases">
        <authorList>
            <person name="Waldvogel A.-M."/>
            <person name="Schoenle A."/>
        </authorList>
    </citation>
    <scope>NUCLEOTIDE SEQUENCE [LARGE SCALE GENOMIC DNA]</scope>
</reference>
<dbReference type="AlphaFoldDB" id="A0AAV2KKK9"/>
<name>A0AAV2KKK9_KNICA</name>
<keyword evidence="3" id="KW-1185">Reference proteome</keyword>
<proteinExistence type="predicted"/>
<accession>A0AAV2KKK9</accession>
<evidence type="ECO:0000256" key="1">
    <source>
        <dbReference type="SAM" id="MobiDB-lite"/>
    </source>
</evidence>
<feature type="compositionally biased region" description="Basic and acidic residues" evidence="1">
    <location>
        <begin position="48"/>
        <end position="58"/>
    </location>
</feature>
<feature type="compositionally biased region" description="Basic and acidic residues" evidence="1">
    <location>
        <begin position="66"/>
        <end position="78"/>
    </location>
</feature>